<organism evidence="1">
    <name type="scientific">mine drainage metagenome</name>
    <dbReference type="NCBI Taxonomy" id="410659"/>
    <lineage>
        <taxon>unclassified sequences</taxon>
        <taxon>metagenomes</taxon>
        <taxon>ecological metagenomes</taxon>
    </lineage>
</organism>
<name>A0A1J5QKZ9_9ZZZZ</name>
<dbReference type="InterPro" id="IPR013078">
    <property type="entry name" value="His_Pase_superF_clade-1"/>
</dbReference>
<protein>
    <submittedName>
        <fullName evidence="1">Phosphohistidine phosphatase</fullName>
    </submittedName>
</protein>
<comment type="caution">
    <text evidence="1">The sequence shown here is derived from an EMBL/GenBank/DDBJ whole genome shotgun (WGS) entry which is preliminary data.</text>
</comment>
<dbReference type="EMBL" id="MLJW01000654">
    <property type="protein sequence ID" value="OIQ83994.1"/>
    <property type="molecule type" value="Genomic_DNA"/>
</dbReference>
<dbReference type="InterPro" id="IPR029033">
    <property type="entry name" value="His_PPase_superfam"/>
</dbReference>
<accession>A0A1J5QKZ9</accession>
<proteinExistence type="predicted"/>
<dbReference type="PANTHER" id="PTHR47623">
    <property type="entry name" value="OS09G0287300 PROTEIN"/>
    <property type="match status" value="1"/>
</dbReference>
<dbReference type="AlphaFoldDB" id="A0A1J5QKZ9"/>
<gene>
    <name evidence="1" type="ORF">GALL_341950</name>
</gene>
<dbReference type="Pfam" id="PF00300">
    <property type="entry name" value="His_Phos_1"/>
    <property type="match status" value="1"/>
</dbReference>
<sequence length="177" mass="18740">MPASTDVRRLVLLRHAKAEQLGGAVHSDAQRPLALVGRRQSGQVGLALAAAGLRPDLVLCSSSLRTRQTWELSRGALGTDEIEVRVDESVYLAGVDDLLEMVRELDESVRTVLVVGHEPTMSRTAAMLAGDGSDAAAVARARAGVPTATFSVVETAVPWRSLDAQSGRLTRVVAPAH</sequence>
<dbReference type="PANTHER" id="PTHR47623:SF1">
    <property type="entry name" value="OS09G0287300 PROTEIN"/>
    <property type="match status" value="1"/>
</dbReference>
<evidence type="ECO:0000313" key="1">
    <source>
        <dbReference type="EMBL" id="OIQ83994.1"/>
    </source>
</evidence>
<reference evidence="1" key="1">
    <citation type="submission" date="2016-10" db="EMBL/GenBank/DDBJ databases">
        <title>Sequence of Gallionella enrichment culture.</title>
        <authorList>
            <person name="Poehlein A."/>
            <person name="Muehling M."/>
            <person name="Daniel R."/>
        </authorList>
    </citation>
    <scope>NUCLEOTIDE SEQUENCE</scope>
</reference>
<dbReference type="Gene3D" id="3.40.50.1240">
    <property type="entry name" value="Phosphoglycerate mutase-like"/>
    <property type="match status" value="1"/>
</dbReference>
<dbReference type="CDD" id="cd07067">
    <property type="entry name" value="HP_PGM_like"/>
    <property type="match status" value="1"/>
</dbReference>
<dbReference type="SUPFAM" id="SSF53254">
    <property type="entry name" value="Phosphoglycerate mutase-like"/>
    <property type="match status" value="1"/>
</dbReference>
<dbReference type="SMART" id="SM00855">
    <property type="entry name" value="PGAM"/>
    <property type="match status" value="1"/>
</dbReference>